<dbReference type="EMBL" id="JACGWJ010000005">
    <property type="protein sequence ID" value="KAL0418806.1"/>
    <property type="molecule type" value="Genomic_DNA"/>
</dbReference>
<organism evidence="2">
    <name type="scientific">Sesamum radiatum</name>
    <name type="common">Black benniseed</name>
    <dbReference type="NCBI Taxonomy" id="300843"/>
    <lineage>
        <taxon>Eukaryota</taxon>
        <taxon>Viridiplantae</taxon>
        <taxon>Streptophyta</taxon>
        <taxon>Embryophyta</taxon>
        <taxon>Tracheophyta</taxon>
        <taxon>Spermatophyta</taxon>
        <taxon>Magnoliopsida</taxon>
        <taxon>eudicotyledons</taxon>
        <taxon>Gunneridae</taxon>
        <taxon>Pentapetalae</taxon>
        <taxon>asterids</taxon>
        <taxon>lamiids</taxon>
        <taxon>Lamiales</taxon>
        <taxon>Pedaliaceae</taxon>
        <taxon>Sesamum</taxon>
    </lineage>
</organism>
<proteinExistence type="predicted"/>
<reference evidence="2" key="1">
    <citation type="submission" date="2020-06" db="EMBL/GenBank/DDBJ databases">
        <authorList>
            <person name="Li T."/>
            <person name="Hu X."/>
            <person name="Zhang T."/>
            <person name="Song X."/>
            <person name="Zhang H."/>
            <person name="Dai N."/>
            <person name="Sheng W."/>
            <person name="Hou X."/>
            <person name="Wei L."/>
        </authorList>
    </citation>
    <scope>NUCLEOTIDE SEQUENCE</scope>
    <source>
        <strain evidence="2">G02</strain>
        <tissue evidence="2">Leaf</tissue>
    </source>
</reference>
<comment type="caution">
    <text evidence="2">The sequence shown here is derived from an EMBL/GenBank/DDBJ whole genome shotgun (WGS) entry which is preliminary data.</text>
</comment>
<evidence type="ECO:0000313" key="2">
    <source>
        <dbReference type="EMBL" id="KAL0418806.1"/>
    </source>
</evidence>
<feature type="compositionally biased region" description="Polar residues" evidence="1">
    <location>
        <begin position="1"/>
        <end position="15"/>
    </location>
</feature>
<reference evidence="2" key="2">
    <citation type="journal article" date="2024" name="Plant">
        <title>Genomic evolution and insights into agronomic trait innovations of Sesamum species.</title>
        <authorList>
            <person name="Miao H."/>
            <person name="Wang L."/>
            <person name="Qu L."/>
            <person name="Liu H."/>
            <person name="Sun Y."/>
            <person name="Le M."/>
            <person name="Wang Q."/>
            <person name="Wei S."/>
            <person name="Zheng Y."/>
            <person name="Lin W."/>
            <person name="Duan Y."/>
            <person name="Cao H."/>
            <person name="Xiong S."/>
            <person name="Wang X."/>
            <person name="Wei L."/>
            <person name="Li C."/>
            <person name="Ma Q."/>
            <person name="Ju M."/>
            <person name="Zhao R."/>
            <person name="Li G."/>
            <person name="Mu C."/>
            <person name="Tian Q."/>
            <person name="Mei H."/>
            <person name="Zhang T."/>
            <person name="Gao T."/>
            <person name="Zhang H."/>
        </authorList>
    </citation>
    <scope>NUCLEOTIDE SEQUENCE</scope>
    <source>
        <strain evidence="2">G02</strain>
    </source>
</reference>
<name>A0AAW2UNJ7_SESRA</name>
<feature type="region of interest" description="Disordered" evidence="1">
    <location>
        <begin position="1"/>
        <end position="22"/>
    </location>
</feature>
<gene>
    <name evidence="2" type="ORF">Sradi_1294100</name>
</gene>
<accession>A0AAW2UNJ7</accession>
<dbReference type="AlphaFoldDB" id="A0AAW2UNJ7"/>
<sequence length="99" mass="11200">MSNVGVNPSSTSLTYEESDERRRSKRARVVKDFGSDFVTYNIEYDPVTFKDAMNSLEVKQWKEAVKSEMDSIVSNGTWVFANLPPGCITIGCKWILGRN</sequence>
<protein>
    <submittedName>
        <fullName evidence="2">Uncharacterized protein</fullName>
    </submittedName>
</protein>
<evidence type="ECO:0000256" key="1">
    <source>
        <dbReference type="SAM" id="MobiDB-lite"/>
    </source>
</evidence>